<comment type="caution">
    <text evidence="1">The sequence shown here is derived from an EMBL/GenBank/DDBJ whole genome shotgun (WGS) entry which is preliminary data.</text>
</comment>
<name>I4ENF7_9BACT</name>
<dbReference type="Proteomes" id="UP000004221">
    <property type="component" value="Unassembled WGS sequence"/>
</dbReference>
<sequence length="55" mass="6057">MREIAWLVAPDQPGRVGAATIRTLPADDVPNSDEIIREGLFAMDSRDDSALAYRL</sequence>
<evidence type="ECO:0000313" key="2">
    <source>
        <dbReference type="Proteomes" id="UP000004221"/>
    </source>
</evidence>
<reference evidence="1 2" key="1">
    <citation type="journal article" date="2012" name="ISME J.">
        <title>Nitrification expanded: discovery, physiology and genomics of a nitrite-oxidizing bacterium from the phylum Chloroflexi.</title>
        <authorList>
            <person name="Sorokin D.Y."/>
            <person name="Lucker S."/>
            <person name="Vejmelkova D."/>
            <person name="Kostrikina N.A."/>
            <person name="Kleerebezem R."/>
            <person name="Rijpstra W.I."/>
            <person name="Damste J.S."/>
            <person name="Le Paslier D."/>
            <person name="Muyzer G."/>
            <person name="Wagner M."/>
            <person name="van Loosdrecht M.C."/>
            <person name="Daims H."/>
        </authorList>
    </citation>
    <scope>NUCLEOTIDE SEQUENCE [LARGE SCALE GENOMIC DNA]</scope>
    <source>
        <strain evidence="2">none</strain>
    </source>
</reference>
<gene>
    <name evidence="1" type="ORF">NITHO_90004</name>
</gene>
<evidence type="ECO:0000313" key="1">
    <source>
        <dbReference type="EMBL" id="CCF86220.1"/>
    </source>
</evidence>
<keyword evidence="2" id="KW-1185">Reference proteome</keyword>
<dbReference type="EMBL" id="CAGS01000726">
    <property type="protein sequence ID" value="CCF86220.1"/>
    <property type="molecule type" value="Genomic_DNA"/>
</dbReference>
<dbReference type="RefSeq" id="WP_008481912.1">
    <property type="nucleotide sequence ID" value="NZ_CAGS01000726.1"/>
</dbReference>
<organism evidence="1 2">
    <name type="scientific">Nitrolancea hollandica Lb</name>
    <dbReference type="NCBI Taxonomy" id="1129897"/>
    <lineage>
        <taxon>Bacteria</taxon>
        <taxon>Pseudomonadati</taxon>
        <taxon>Thermomicrobiota</taxon>
        <taxon>Thermomicrobia</taxon>
        <taxon>Sphaerobacterales</taxon>
        <taxon>Sphaerobacterineae</taxon>
        <taxon>Sphaerobacteraceae</taxon>
        <taxon>Nitrolancea</taxon>
    </lineage>
</organism>
<dbReference type="AlphaFoldDB" id="I4ENF7"/>
<proteinExistence type="predicted"/>
<protein>
    <submittedName>
        <fullName evidence="1">Uncharacterized protein</fullName>
    </submittedName>
</protein>
<accession>I4ENF7</accession>